<name>A0A0R2QGQ1_9ACTN</name>
<dbReference type="GO" id="GO:0005524">
    <property type="term" value="F:ATP binding"/>
    <property type="evidence" value="ECO:0007669"/>
    <property type="project" value="UniProtKB-UniRule"/>
</dbReference>
<feature type="binding site" evidence="6">
    <location>
        <begin position="31"/>
        <end position="38"/>
    </location>
    <ligand>
        <name>ATP</name>
        <dbReference type="ChEBI" id="CHEBI:30616"/>
    </ligand>
</feature>
<dbReference type="NCBIfam" id="NF003013">
    <property type="entry name" value="PRK03846.1"/>
    <property type="match status" value="1"/>
</dbReference>
<keyword evidence="5 6" id="KW-0067">ATP-binding</keyword>
<dbReference type="GO" id="GO:0019379">
    <property type="term" value="P:sulfate assimilation, phosphoadenylyl sulfate reduction by phosphoadenylyl-sulfate reductase (thioredoxin)"/>
    <property type="evidence" value="ECO:0007669"/>
    <property type="project" value="TreeGrafter"/>
</dbReference>
<comment type="caution">
    <text evidence="9">The sequence shown here is derived from an EMBL/GenBank/DDBJ whole genome shotgun (WGS) entry which is preliminary data.</text>
</comment>
<feature type="domain" description="APS kinase" evidence="8">
    <location>
        <begin position="24"/>
        <end position="174"/>
    </location>
</feature>
<evidence type="ECO:0000313" key="10">
    <source>
        <dbReference type="Proteomes" id="UP000051017"/>
    </source>
</evidence>
<dbReference type="InterPro" id="IPR027417">
    <property type="entry name" value="P-loop_NTPase"/>
</dbReference>
<keyword evidence="6 7" id="KW-0418">Kinase</keyword>
<dbReference type="PANTHER" id="PTHR42700:SF1">
    <property type="entry name" value="SULFATE ADENYLYLTRANSFERASE"/>
    <property type="match status" value="1"/>
</dbReference>
<evidence type="ECO:0000256" key="3">
    <source>
        <dbReference type="ARBA" id="ARBA00022679"/>
    </source>
</evidence>
<proteinExistence type="inferred from homology"/>
<dbReference type="InterPro" id="IPR059117">
    <property type="entry name" value="APS_kinase_dom"/>
</dbReference>
<sequence>MNQAIWHEPTVGRNERWAAHHLHGMTIWLTGLSGSGKSTIAHALADRLTSGGVYSYVLDADNVRHGLNSDLGFSDHERWENVRRIAEVARLFADAGAVTLVPIISPFRDSRSRARRIHEVDHLAFLEVYVSTAVEECERRDPKGLYAKVRAGEMSGLTGVDAPYEVPQSPDLTVGITGESIDDAVNAVHRLVIDRINSAH</sequence>
<dbReference type="GO" id="GO:0010134">
    <property type="term" value="P:sulfate assimilation via adenylyl sulfate reduction"/>
    <property type="evidence" value="ECO:0007669"/>
    <property type="project" value="TreeGrafter"/>
</dbReference>
<dbReference type="Proteomes" id="UP000051017">
    <property type="component" value="Unassembled WGS sequence"/>
</dbReference>
<dbReference type="GO" id="GO:0004781">
    <property type="term" value="F:sulfate adenylyltransferase (ATP) activity"/>
    <property type="evidence" value="ECO:0007669"/>
    <property type="project" value="TreeGrafter"/>
</dbReference>
<evidence type="ECO:0000256" key="5">
    <source>
        <dbReference type="ARBA" id="ARBA00022840"/>
    </source>
</evidence>
<feature type="active site" description="Phosphoserine intermediate" evidence="6">
    <location>
        <position position="105"/>
    </location>
</feature>
<protein>
    <recommendedName>
        <fullName evidence="2 6">Adenylyl-sulfate kinase</fullName>
        <ecNumber evidence="2 6">2.7.1.25</ecNumber>
    </recommendedName>
    <alternativeName>
        <fullName evidence="6">APS kinase</fullName>
    </alternativeName>
    <alternativeName>
        <fullName evidence="6">ATP adenosine-5'-phosphosulfate 3'-phosphotransferase</fullName>
    </alternativeName>
    <alternativeName>
        <fullName evidence="6">Adenosine-5'-phosphosulfate kinase</fullName>
    </alternativeName>
</protein>
<keyword evidence="6" id="KW-0597">Phosphoprotein</keyword>
<reference evidence="9 10" key="1">
    <citation type="submission" date="2015-10" db="EMBL/GenBank/DDBJ databases">
        <title>Metagenome-Assembled Genomes uncover a global brackish microbiome.</title>
        <authorList>
            <person name="Hugerth L.W."/>
            <person name="Larsson J."/>
            <person name="Alneberg J."/>
            <person name="Lindh M.V."/>
            <person name="Legrand C."/>
            <person name="Pinhassi J."/>
            <person name="Andersson A.F."/>
        </authorList>
    </citation>
    <scope>NUCLEOTIDE SEQUENCE [LARGE SCALE GENOMIC DNA]</scope>
    <source>
        <strain evidence="9">BACL6 MAG-120924-bin43</strain>
    </source>
</reference>
<dbReference type="Gene3D" id="3.40.50.300">
    <property type="entry name" value="P-loop containing nucleotide triphosphate hydrolases"/>
    <property type="match status" value="1"/>
</dbReference>
<comment type="pathway">
    <text evidence="6 7">Sulfur metabolism; hydrogen sulfide biosynthesis; sulfite from sulfate: step 2/3.</text>
</comment>
<dbReference type="GO" id="GO:0005737">
    <property type="term" value="C:cytoplasm"/>
    <property type="evidence" value="ECO:0007669"/>
    <property type="project" value="TreeGrafter"/>
</dbReference>
<dbReference type="InterPro" id="IPR002891">
    <property type="entry name" value="APS"/>
</dbReference>
<dbReference type="NCBIfam" id="TIGR00455">
    <property type="entry name" value="apsK"/>
    <property type="match status" value="1"/>
</dbReference>
<keyword evidence="4 6" id="KW-0547">Nucleotide-binding</keyword>
<dbReference type="InterPro" id="IPR050512">
    <property type="entry name" value="Sulf_AdTrans/APS_kinase"/>
</dbReference>
<keyword evidence="3 6" id="KW-0808">Transferase</keyword>
<comment type="similarity">
    <text evidence="6 7">Belongs to the APS kinase family.</text>
</comment>
<comment type="function">
    <text evidence="6 7">Catalyzes the synthesis of activated sulfate.</text>
</comment>
<evidence type="ECO:0000259" key="8">
    <source>
        <dbReference type="Pfam" id="PF01583"/>
    </source>
</evidence>
<dbReference type="CDD" id="cd02027">
    <property type="entry name" value="APSK"/>
    <property type="match status" value="1"/>
</dbReference>
<dbReference type="AlphaFoldDB" id="A0A0R2QGQ1"/>
<evidence type="ECO:0000313" key="9">
    <source>
        <dbReference type="EMBL" id="KRO49324.1"/>
    </source>
</evidence>
<evidence type="ECO:0000256" key="1">
    <source>
        <dbReference type="ARBA" id="ARBA00001823"/>
    </source>
</evidence>
<evidence type="ECO:0000256" key="7">
    <source>
        <dbReference type="RuleBase" id="RU004347"/>
    </source>
</evidence>
<evidence type="ECO:0000256" key="6">
    <source>
        <dbReference type="HAMAP-Rule" id="MF_00065"/>
    </source>
</evidence>
<evidence type="ECO:0000256" key="2">
    <source>
        <dbReference type="ARBA" id="ARBA00012121"/>
    </source>
</evidence>
<dbReference type="UniPathway" id="UPA00140">
    <property type="reaction ID" value="UER00205"/>
</dbReference>
<dbReference type="Pfam" id="PF01583">
    <property type="entry name" value="APS_kinase"/>
    <property type="match status" value="1"/>
</dbReference>
<dbReference type="SUPFAM" id="SSF52540">
    <property type="entry name" value="P-loop containing nucleoside triphosphate hydrolases"/>
    <property type="match status" value="1"/>
</dbReference>
<dbReference type="GO" id="GO:0004020">
    <property type="term" value="F:adenylylsulfate kinase activity"/>
    <property type="evidence" value="ECO:0007669"/>
    <property type="project" value="UniProtKB-UniRule"/>
</dbReference>
<dbReference type="EMBL" id="LIBJ01000020">
    <property type="protein sequence ID" value="KRO49324.1"/>
    <property type="molecule type" value="Genomic_DNA"/>
</dbReference>
<comment type="catalytic activity">
    <reaction evidence="1 6 7">
        <text>adenosine 5'-phosphosulfate + ATP = 3'-phosphoadenylyl sulfate + ADP + H(+)</text>
        <dbReference type="Rhea" id="RHEA:24152"/>
        <dbReference type="ChEBI" id="CHEBI:15378"/>
        <dbReference type="ChEBI" id="CHEBI:30616"/>
        <dbReference type="ChEBI" id="CHEBI:58243"/>
        <dbReference type="ChEBI" id="CHEBI:58339"/>
        <dbReference type="ChEBI" id="CHEBI:456216"/>
        <dbReference type="EC" id="2.7.1.25"/>
    </reaction>
</comment>
<dbReference type="EC" id="2.7.1.25" evidence="2 6"/>
<organism evidence="9 10">
    <name type="scientific">Acidimicrobiia bacterium BACL6 MAG-120924-bin43</name>
    <dbReference type="NCBI Taxonomy" id="1655583"/>
    <lineage>
        <taxon>Bacteria</taxon>
        <taxon>Bacillati</taxon>
        <taxon>Actinomycetota</taxon>
        <taxon>Acidimicrobiia</taxon>
        <taxon>acIV cluster</taxon>
    </lineage>
</organism>
<dbReference type="HAMAP" id="MF_00065">
    <property type="entry name" value="Adenylyl_sulf_kinase"/>
    <property type="match status" value="1"/>
</dbReference>
<dbReference type="GO" id="GO:0070814">
    <property type="term" value="P:hydrogen sulfide biosynthetic process"/>
    <property type="evidence" value="ECO:0007669"/>
    <property type="project" value="UniProtKB-UniRule"/>
</dbReference>
<gene>
    <name evidence="6" type="primary">cysC</name>
    <name evidence="9" type="ORF">ABR75_07235</name>
</gene>
<accession>A0A0R2QGQ1</accession>
<dbReference type="PANTHER" id="PTHR42700">
    <property type="entry name" value="SULFATE ADENYLYLTRANSFERASE"/>
    <property type="match status" value="1"/>
</dbReference>
<evidence type="ECO:0000256" key="4">
    <source>
        <dbReference type="ARBA" id="ARBA00022741"/>
    </source>
</evidence>